<accession>A0ABT9SZN8</accession>
<organism evidence="1 2">
    <name type="scientific">Luteibacter jiangsuensis</name>
    <dbReference type="NCBI Taxonomy" id="637577"/>
    <lineage>
        <taxon>Bacteria</taxon>
        <taxon>Pseudomonadati</taxon>
        <taxon>Pseudomonadota</taxon>
        <taxon>Gammaproteobacteria</taxon>
        <taxon>Lysobacterales</taxon>
        <taxon>Rhodanobacteraceae</taxon>
        <taxon>Luteibacter</taxon>
    </lineage>
</organism>
<protein>
    <submittedName>
        <fullName evidence="1">Uncharacterized protein</fullName>
    </submittedName>
</protein>
<dbReference type="EMBL" id="JAUSSK010000002">
    <property type="protein sequence ID" value="MDQ0009432.1"/>
    <property type="molecule type" value="Genomic_DNA"/>
</dbReference>
<evidence type="ECO:0000313" key="2">
    <source>
        <dbReference type="Proteomes" id="UP001237737"/>
    </source>
</evidence>
<comment type="caution">
    <text evidence="1">The sequence shown here is derived from an EMBL/GenBank/DDBJ whole genome shotgun (WGS) entry which is preliminary data.</text>
</comment>
<evidence type="ECO:0000313" key="1">
    <source>
        <dbReference type="EMBL" id="MDQ0009432.1"/>
    </source>
</evidence>
<dbReference type="Proteomes" id="UP001237737">
    <property type="component" value="Unassembled WGS sequence"/>
</dbReference>
<gene>
    <name evidence="1" type="ORF">J2T07_001609</name>
</gene>
<name>A0ABT9SZN8_9GAMM</name>
<proteinExistence type="predicted"/>
<dbReference type="RefSeq" id="WP_306848836.1">
    <property type="nucleotide sequence ID" value="NZ_JAUSSK010000002.1"/>
</dbReference>
<sequence>MTKHANDAKDQFERTLDFLLEDVDRLTDAEVEEELRLAFGDVSAADAAAARALMGAKRAGGAARLARAKMALAGQSRADALPSVSGAEAKAAVLGYWRANPGERPITMAARNGQTLSESDALEVYRSLLALGLISEPSSGQ</sequence>
<reference evidence="1 2" key="1">
    <citation type="submission" date="2023-07" db="EMBL/GenBank/DDBJ databases">
        <title>Sorghum-associated microbial communities from plants grown in Nebraska, USA.</title>
        <authorList>
            <person name="Schachtman D."/>
        </authorList>
    </citation>
    <scope>NUCLEOTIDE SEQUENCE [LARGE SCALE GENOMIC DNA]</scope>
    <source>
        <strain evidence="1 2">CC60</strain>
    </source>
</reference>
<keyword evidence="2" id="KW-1185">Reference proteome</keyword>